<reference evidence="3" key="1">
    <citation type="journal article" date="2019" name="Int. J. Syst. Evol. Microbiol.">
        <title>The Global Catalogue of Microorganisms (GCM) 10K type strain sequencing project: providing services to taxonomists for standard genome sequencing and annotation.</title>
        <authorList>
            <consortium name="The Broad Institute Genomics Platform"/>
            <consortium name="The Broad Institute Genome Sequencing Center for Infectious Disease"/>
            <person name="Wu L."/>
            <person name="Ma J."/>
        </authorList>
    </citation>
    <scope>NUCLEOTIDE SEQUENCE [LARGE SCALE GENOMIC DNA]</scope>
    <source>
        <strain evidence="3">NBRC 109341</strain>
    </source>
</reference>
<proteinExistence type="predicted"/>
<keyword evidence="1" id="KW-0732">Signal</keyword>
<gene>
    <name evidence="2" type="ORF">GCM10007935_28880</name>
</gene>
<feature type="signal peptide" evidence="1">
    <location>
        <begin position="1"/>
        <end position="47"/>
    </location>
</feature>
<organism evidence="2 3">
    <name type="scientific">Hydrogenophaga electricum</name>
    <dbReference type="NCBI Taxonomy" id="1230953"/>
    <lineage>
        <taxon>Bacteria</taxon>
        <taxon>Pseudomonadati</taxon>
        <taxon>Pseudomonadota</taxon>
        <taxon>Betaproteobacteria</taxon>
        <taxon>Burkholderiales</taxon>
        <taxon>Comamonadaceae</taxon>
        <taxon>Hydrogenophaga</taxon>
    </lineage>
</organism>
<sequence length="135" mass="14306">MAAARTAFHSLWIYTMNRCPTPSRHAPRLAGLLVAAALAALATSASAQAVRDFPANAWRGTLVVTQPPAITIDGQAARLSPGARIKGPNNTLLLSSTLVNQELTVNYTVEAHGLVHEVWVLTDAEAAEKRARAGE</sequence>
<dbReference type="Proteomes" id="UP001156903">
    <property type="component" value="Unassembled WGS sequence"/>
</dbReference>
<evidence type="ECO:0000313" key="2">
    <source>
        <dbReference type="EMBL" id="GLS15452.1"/>
    </source>
</evidence>
<name>A0ABQ6C553_9BURK</name>
<protein>
    <submittedName>
        <fullName evidence="2">Uncharacterized protein</fullName>
    </submittedName>
</protein>
<evidence type="ECO:0000256" key="1">
    <source>
        <dbReference type="SAM" id="SignalP"/>
    </source>
</evidence>
<comment type="caution">
    <text evidence="2">The sequence shown here is derived from an EMBL/GenBank/DDBJ whole genome shotgun (WGS) entry which is preliminary data.</text>
</comment>
<keyword evidence="3" id="KW-1185">Reference proteome</keyword>
<accession>A0ABQ6C553</accession>
<feature type="chain" id="PRO_5045515901" evidence="1">
    <location>
        <begin position="48"/>
        <end position="135"/>
    </location>
</feature>
<dbReference type="EMBL" id="BSPB01000026">
    <property type="protein sequence ID" value="GLS15452.1"/>
    <property type="molecule type" value="Genomic_DNA"/>
</dbReference>
<evidence type="ECO:0000313" key="3">
    <source>
        <dbReference type="Proteomes" id="UP001156903"/>
    </source>
</evidence>